<evidence type="ECO:0000313" key="4">
    <source>
        <dbReference type="Proteomes" id="UP001434883"/>
    </source>
</evidence>
<proteinExistence type="predicted"/>
<dbReference type="EMBL" id="JAHRIN010012020">
    <property type="protein sequence ID" value="MEQ2195724.1"/>
    <property type="molecule type" value="Genomic_DNA"/>
</dbReference>
<keyword evidence="4" id="KW-1185">Reference proteome</keyword>
<accession>A0ABV0QIQ1</accession>
<organism evidence="3 4">
    <name type="scientific">Xenoophorus captivus</name>
    <dbReference type="NCBI Taxonomy" id="1517983"/>
    <lineage>
        <taxon>Eukaryota</taxon>
        <taxon>Metazoa</taxon>
        <taxon>Chordata</taxon>
        <taxon>Craniata</taxon>
        <taxon>Vertebrata</taxon>
        <taxon>Euteleostomi</taxon>
        <taxon>Actinopterygii</taxon>
        <taxon>Neopterygii</taxon>
        <taxon>Teleostei</taxon>
        <taxon>Neoteleostei</taxon>
        <taxon>Acanthomorphata</taxon>
        <taxon>Ovalentaria</taxon>
        <taxon>Atherinomorphae</taxon>
        <taxon>Cyprinodontiformes</taxon>
        <taxon>Goodeidae</taxon>
        <taxon>Xenoophorus</taxon>
    </lineage>
</organism>
<comment type="caution">
    <text evidence="3">The sequence shown here is derived from an EMBL/GenBank/DDBJ whole genome shotgun (WGS) entry which is preliminary data.</text>
</comment>
<evidence type="ECO:0000256" key="1">
    <source>
        <dbReference type="SAM" id="MobiDB-lite"/>
    </source>
</evidence>
<keyword evidence="2" id="KW-1133">Transmembrane helix</keyword>
<reference evidence="3 4" key="1">
    <citation type="submission" date="2021-06" db="EMBL/GenBank/DDBJ databases">
        <authorList>
            <person name="Palmer J.M."/>
        </authorList>
    </citation>
    <scope>NUCLEOTIDE SEQUENCE [LARGE SCALE GENOMIC DNA]</scope>
    <source>
        <strain evidence="3 4">XC_2019</strain>
        <tissue evidence="3">Muscle</tissue>
    </source>
</reference>
<keyword evidence="2" id="KW-0472">Membrane</keyword>
<feature type="non-terminal residue" evidence="3">
    <location>
        <position position="126"/>
    </location>
</feature>
<dbReference type="Proteomes" id="UP001434883">
    <property type="component" value="Unassembled WGS sequence"/>
</dbReference>
<sequence length="126" mass="13845">MIDYSLRNGLLIFFLLVVPLLIALILVLLYIFKRDSLDVCLKRRQKPRNTGNRNANAPANDSVQTNVTSQPPGQVPPPRPPGPSVVSAPISGFRYGEVDYWNLETNVIPPRPQPPVQGPGVPKAIP</sequence>
<feature type="compositionally biased region" description="Pro residues" evidence="1">
    <location>
        <begin position="73"/>
        <end position="83"/>
    </location>
</feature>
<keyword evidence="2" id="KW-0812">Transmembrane</keyword>
<evidence type="ECO:0000256" key="2">
    <source>
        <dbReference type="SAM" id="Phobius"/>
    </source>
</evidence>
<name>A0ABV0QIQ1_9TELE</name>
<protein>
    <submittedName>
        <fullName evidence="3">Uncharacterized protein</fullName>
    </submittedName>
</protein>
<feature type="region of interest" description="Disordered" evidence="1">
    <location>
        <begin position="106"/>
        <end position="126"/>
    </location>
</feature>
<gene>
    <name evidence="3" type="ORF">XENOCAPTIV_017360</name>
</gene>
<feature type="region of interest" description="Disordered" evidence="1">
    <location>
        <begin position="44"/>
        <end position="86"/>
    </location>
</feature>
<feature type="compositionally biased region" description="Polar residues" evidence="1">
    <location>
        <begin position="48"/>
        <end position="68"/>
    </location>
</feature>
<evidence type="ECO:0000313" key="3">
    <source>
        <dbReference type="EMBL" id="MEQ2195724.1"/>
    </source>
</evidence>
<feature type="transmembrane region" description="Helical" evidence="2">
    <location>
        <begin position="12"/>
        <end position="32"/>
    </location>
</feature>